<proteinExistence type="predicted"/>
<dbReference type="PIRSF" id="PIRSF000709">
    <property type="entry name" value="6PFK_2-Ptase"/>
    <property type="match status" value="1"/>
</dbReference>
<dbReference type="AlphaFoldDB" id="A0A1G5Q6W7"/>
<gene>
    <name evidence="1" type="ORF">SAMN03097708_01414</name>
</gene>
<evidence type="ECO:0000313" key="2">
    <source>
        <dbReference type="Proteomes" id="UP000199648"/>
    </source>
</evidence>
<dbReference type="PANTHER" id="PTHR48100:SF1">
    <property type="entry name" value="HISTIDINE PHOSPHATASE FAMILY PROTEIN-RELATED"/>
    <property type="match status" value="1"/>
</dbReference>
<keyword evidence="2" id="KW-1185">Reference proteome</keyword>
<dbReference type="CDD" id="cd07067">
    <property type="entry name" value="HP_PGM_like"/>
    <property type="match status" value="1"/>
</dbReference>
<dbReference type="SUPFAM" id="SSF53254">
    <property type="entry name" value="Phosphoglycerate mutase-like"/>
    <property type="match status" value="1"/>
</dbReference>
<accession>A0A1G5Q6W7</accession>
<dbReference type="Pfam" id="PF00300">
    <property type="entry name" value="His_Phos_1"/>
    <property type="match status" value="1"/>
</dbReference>
<sequence length="202" mass="22708">MISTTIDMIRHGEPVGGRKYRGQIDDPLSEKGWRQMREAVGRHCPWDAIVSSPLLRCGAFAAELAKQNVIALAYDARLKEIGFGEWEGKTAEALMEEDPDILMRFWNDPLNNTPPGAETLIEFQSRITAAWRSILEENAGRHTLIVGHAGQMRMVIRHVLEMPLDRMFRIQVPNAGITRIRVDGLGDEALPRLMFHGQSLPG</sequence>
<dbReference type="GO" id="GO:0005737">
    <property type="term" value="C:cytoplasm"/>
    <property type="evidence" value="ECO:0007669"/>
    <property type="project" value="TreeGrafter"/>
</dbReference>
<protein>
    <submittedName>
        <fullName evidence="1">Probable phosphoglycerate mutase</fullName>
    </submittedName>
</protein>
<dbReference type="GO" id="GO:0016791">
    <property type="term" value="F:phosphatase activity"/>
    <property type="evidence" value="ECO:0007669"/>
    <property type="project" value="TreeGrafter"/>
</dbReference>
<dbReference type="InterPro" id="IPR029033">
    <property type="entry name" value="His_PPase_superfam"/>
</dbReference>
<name>A0A1G5Q6W7_9GAMM</name>
<dbReference type="EMBL" id="FMWD01000004">
    <property type="protein sequence ID" value="SCZ57368.1"/>
    <property type="molecule type" value="Genomic_DNA"/>
</dbReference>
<organism evidence="1 2">
    <name type="scientific">Thiohalomonas denitrificans</name>
    <dbReference type="NCBI Taxonomy" id="415747"/>
    <lineage>
        <taxon>Bacteria</taxon>
        <taxon>Pseudomonadati</taxon>
        <taxon>Pseudomonadota</taxon>
        <taxon>Gammaproteobacteria</taxon>
        <taxon>Thiohalomonadales</taxon>
        <taxon>Thiohalomonadaceae</taxon>
        <taxon>Thiohalomonas</taxon>
    </lineage>
</organism>
<dbReference type="PANTHER" id="PTHR48100">
    <property type="entry name" value="BROAD-SPECIFICITY PHOSPHATASE YOR283W-RELATED"/>
    <property type="match status" value="1"/>
</dbReference>
<dbReference type="STRING" id="415747.SAMN03097708_01414"/>
<dbReference type="Proteomes" id="UP000199648">
    <property type="component" value="Unassembled WGS sequence"/>
</dbReference>
<dbReference type="InterPro" id="IPR013078">
    <property type="entry name" value="His_Pase_superF_clade-1"/>
</dbReference>
<dbReference type="RefSeq" id="WP_245688258.1">
    <property type="nucleotide sequence ID" value="NZ_FMWD01000004.1"/>
</dbReference>
<dbReference type="SMART" id="SM00855">
    <property type="entry name" value="PGAM"/>
    <property type="match status" value="1"/>
</dbReference>
<reference evidence="1 2" key="1">
    <citation type="submission" date="2016-10" db="EMBL/GenBank/DDBJ databases">
        <authorList>
            <person name="de Groot N.N."/>
        </authorList>
    </citation>
    <scope>NUCLEOTIDE SEQUENCE [LARGE SCALE GENOMIC DNA]</scope>
    <source>
        <strain evidence="1 2">HLD2</strain>
    </source>
</reference>
<dbReference type="InterPro" id="IPR050275">
    <property type="entry name" value="PGM_Phosphatase"/>
</dbReference>
<dbReference type="Gene3D" id="3.40.50.1240">
    <property type="entry name" value="Phosphoglycerate mutase-like"/>
    <property type="match status" value="1"/>
</dbReference>
<evidence type="ECO:0000313" key="1">
    <source>
        <dbReference type="EMBL" id="SCZ57368.1"/>
    </source>
</evidence>